<keyword evidence="1" id="KW-1133">Transmembrane helix</keyword>
<name>A0A918F253_9DEIO</name>
<keyword evidence="1" id="KW-0812">Transmembrane</keyword>
<dbReference type="AlphaFoldDB" id="A0A918F253"/>
<feature type="transmembrane region" description="Helical" evidence="1">
    <location>
        <begin position="117"/>
        <end position="139"/>
    </location>
</feature>
<dbReference type="Gene3D" id="3.30.70.270">
    <property type="match status" value="1"/>
</dbReference>
<dbReference type="EMBL" id="BMQL01000001">
    <property type="protein sequence ID" value="GGQ94029.1"/>
    <property type="molecule type" value="Genomic_DNA"/>
</dbReference>
<feature type="transmembrane region" description="Helical" evidence="1">
    <location>
        <begin position="90"/>
        <end position="110"/>
    </location>
</feature>
<dbReference type="CDD" id="cd01949">
    <property type="entry name" value="GGDEF"/>
    <property type="match status" value="1"/>
</dbReference>
<gene>
    <name evidence="3" type="ORF">GCM10008957_02700</name>
</gene>
<sequence>MNPEKRSIYNIVLFAIIVGLTLSWYGSGNTLILHFLNYTQPFTVFACVLCLYLLRRNYFRLVEHIAGWTSIIYVLMVHLGLLSPGDFQPIYLQFLAPVVLLAASILLIVFERRPAITMIVGMYVLHLVLTIVLVVRFLGPDKLGIELYVELLVVIALILLVMLSLYQYRHAAVLTYAQTIEKLAYTDSLTQIANRHALYASLEYALSAQQPMCLALLDIDDFKRINDRLGHNVGDQVLQGVAQTMKEAAPTSLIGRWGGEEFLMLAEDAAALLTDLRRVREGIEALDVAGQHVTVSIGATRLRPDDTQGTAIARADTLMYRAKAEGKNRVMTDFGPETQPLG</sequence>
<feature type="domain" description="GGDEF" evidence="2">
    <location>
        <begin position="210"/>
        <end position="335"/>
    </location>
</feature>
<dbReference type="InterPro" id="IPR050469">
    <property type="entry name" value="Diguanylate_Cyclase"/>
</dbReference>
<dbReference type="RefSeq" id="WP_189087672.1">
    <property type="nucleotide sequence ID" value="NZ_BMQL01000001.1"/>
</dbReference>
<dbReference type="PROSITE" id="PS50887">
    <property type="entry name" value="GGDEF"/>
    <property type="match status" value="1"/>
</dbReference>
<dbReference type="SMART" id="SM00267">
    <property type="entry name" value="GGDEF"/>
    <property type="match status" value="1"/>
</dbReference>
<dbReference type="Pfam" id="PF00990">
    <property type="entry name" value="GGDEF"/>
    <property type="match status" value="1"/>
</dbReference>
<comment type="caution">
    <text evidence="3">The sequence shown here is derived from an EMBL/GenBank/DDBJ whole genome shotgun (WGS) entry which is preliminary data.</text>
</comment>
<feature type="transmembrane region" description="Helical" evidence="1">
    <location>
        <begin position="31"/>
        <end position="53"/>
    </location>
</feature>
<dbReference type="InterPro" id="IPR043128">
    <property type="entry name" value="Rev_trsase/Diguanyl_cyclase"/>
</dbReference>
<feature type="transmembrane region" description="Helical" evidence="1">
    <location>
        <begin position="65"/>
        <end position="84"/>
    </location>
</feature>
<organism evidence="3 4">
    <name type="scientific">Deinococcus ruber</name>
    <dbReference type="NCBI Taxonomy" id="1848197"/>
    <lineage>
        <taxon>Bacteria</taxon>
        <taxon>Thermotogati</taxon>
        <taxon>Deinococcota</taxon>
        <taxon>Deinococci</taxon>
        <taxon>Deinococcales</taxon>
        <taxon>Deinococcaceae</taxon>
        <taxon>Deinococcus</taxon>
    </lineage>
</organism>
<protein>
    <recommendedName>
        <fullName evidence="2">GGDEF domain-containing protein</fullName>
    </recommendedName>
</protein>
<feature type="transmembrane region" description="Helical" evidence="1">
    <location>
        <begin position="145"/>
        <end position="166"/>
    </location>
</feature>
<accession>A0A918F253</accession>
<dbReference type="InterPro" id="IPR000160">
    <property type="entry name" value="GGDEF_dom"/>
</dbReference>
<dbReference type="GO" id="GO:0052621">
    <property type="term" value="F:diguanylate cyclase activity"/>
    <property type="evidence" value="ECO:0007669"/>
    <property type="project" value="TreeGrafter"/>
</dbReference>
<dbReference type="NCBIfam" id="TIGR00254">
    <property type="entry name" value="GGDEF"/>
    <property type="match status" value="1"/>
</dbReference>
<dbReference type="Proteomes" id="UP000603865">
    <property type="component" value="Unassembled WGS sequence"/>
</dbReference>
<dbReference type="PANTHER" id="PTHR45138:SF9">
    <property type="entry name" value="DIGUANYLATE CYCLASE DGCM-RELATED"/>
    <property type="match status" value="1"/>
</dbReference>
<evidence type="ECO:0000256" key="1">
    <source>
        <dbReference type="SAM" id="Phobius"/>
    </source>
</evidence>
<keyword evidence="4" id="KW-1185">Reference proteome</keyword>
<dbReference type="InterPro" id="IPR029787">
    <property type="entry name" value="Nucleotide_cyclase"/>
</dbReference>
<evidence type="ECO:0000313" key="3">
    <source>
        <dbReference type="EMBL" id="GGQ94029.1"/>
    </source>
</evidence>
<evidence type="ECO:0000259" key="2">
    <source>
        <dbReference type="PROSITE" id="PS50887"/>
    </source>
</evidence>
<reference evidence="3" key="2">
    <citation type="submission" date="2020-09" db="EMBL/GenBank/DDBJ databases">
        <authorList>
            <person name="Sun Q."/>
            <person name="Ohkuma M."/>
        </authorList>
    </citation>
    <scope>NUCLEOTIDE SEQUENCE</scope>
    <source>
        <strain evidence="3">JCM 31311</strain>
    </source>
</reference>
<feature type="transmembrane region" description="Helical" evidence="1">
    <location>
        <begin position="7"/>
        <end position="25"/>
    </location>
</feature>
<dbReference type="SUPFAM" id="SSF55073">
    <property type="entry name" value="Nucleotide cyclase"/>
    <property type="match status" value="1"/>
</dbReference>
<dbReference type="PANTHER" id="PTHR45138">
    <property type="entry name" value="REGULATORY COMPONENTS OF SENSORY TRANSDUCTION SYSTEM"/>
    <property type="match status" value="1"/>
</dbReference>
<reference evidence="3" key="1">
    <citation type="journal article" date="2014" name="Int. J. Syst. Evol. Microbiol.">
        <title>Complete genome sequence of Corynebacterium casei LMG S-19264T (=DSM 44701T), isolated from a smear-ripened cheese.</title>
        <authorList>
            <consortium name="US DOE Joint Genome Institute (JGI-PGF)"/>
            <person name="Walter F."/>
            <person name="Albersmeier A."/>
            <person name="Kalinowski J."/>
            <person name="Ruckert C."/>
        </authorList>
    </citation>
    <scope>NUCLEOTIDE SEQUENCE</scope>
    <source>
        <strain evidence="3">JCM 31311</strain>
    </source>
</reference>
<keyword evidence="1" id="KW-0472">Membrane</keyword>
<proteinExistence type="predicted"/>
<evidence type="ECO:0000313" key="4">
    <source>
        <dbReference type="Proteomes" id="UP000603865"/>
    </source>
</evidence>